<protein>
    <submittedName>
        <fullName evidence="1">Mechanosensitive ion channel protein</fullName>
    </submittedName>
</protein>
<name>A0ACC1YCP8_MELAZ</name>
<organism evidence="1 2">
    <name type="scientific">Melia azedarach</name>
    <name type="common">Chinaberry tree</name>
    <dbReference type="NCBI Taxonomy" id="155640"/>
    <lineage>
        <taxon>Eukaryota</taxon>
        <taxon>Viridiplantae</taxon>
        <taxon>Streptophyta</taxon>
        <taxon>Embryophyta</taxon>
        <taxon>Tracheophyta</taxon>
        <taxon>Spermatophyta</taxon>
        <taxon>Magnoliopsida</taxon>
        <taxon>eudicotyledons</taxon>
        <taxon>Gunneridae</taxon>
        <taxon>Pentapetalae</taxon>
        <taxon>rosids</taxon>
        <taxon>malvids</taxon>
        <taxon>Sapindales</taxon>
        <taxon>Meliaceae</taxon>
        <taxon>Melia</taxon>
    </lineage>
</organism>
<evidence type="ECO:0000313" key="1">
    <source>
        <dbReference type="EMBL" id="KAJ4720904.1"/>
    </source>
</evidence>
<dbReference type="EMBL" id="CM051397">
    <property type="protein sequence ID" value="KAJ4720904.1"/>
    <property type="molecule type" value="Genomic_DNA"/>
</dbReference>
<evidence type="ECO:0000313" key="2">
    <source>
        <dbReference type="Proteomes" id="UP001164539"/>
    </source>
</evidence>
<dbReference type="Proteomes" id="UP001164539">
    <property type="component" value="Chromosome 4"/>
</dbReference>
<gene>
    <name evidence="1" type="ORF">OWV82_008656</name>
</gene>
<sequence>MDGGNQGANPNDVVIQIADTKEAHASQKINDSESSPKGFQLDSSKIELTEFQNLGYKNQLSTFISSASPDIATEPPAPDKPSEISAQFLTRNMSFENPNPESNSVEPHEVNDAGLAEEKTQLLNSPSNIVRLSGDEDEDEENEDVDEYEEKEEEKGKIMKTFAKIEWTVFMCVIVLLILSLTVNKLQNQVIWELKLWKWFVLVVVIFCGRLVTKCFMNVLLFLIERNFSLKHKLLYFVEGLRTTIRVFIWLALVLLARFLLFQHGVKRSKETTDILSYITRALASSLVGTALWMVKTFSVNLLAISFQSKRFLNPIQETICHQFFLQTLSGPPLMEIAELTESMNTSKQSKSKGKGNLKEEIHLKEVIYLGKLKNFKRKKVSPWTMKKFIKFAISSKLSTITIELDEMEEKTSNKEINNEMDAKVAAYRIFSNVAQPASRYIYIEDLLRFLPMEEARLMLTMFGGVKISRSELKKWLVKACNERKYLRHFLKRSNIATEELNKLFTGIVIVVIIILWLILMGILTTKAFVFVLSQIILVAFMFGNTAKNVFEAIIFLFVMHPFDVGDRCVIDGEQVVVEEIHILTTTLVRQNNETVFYPNSILATKPIINFYRSIGNIGDCVEFIIDVSTPLETISALKSKIKDYLDRKSEHWIAHHSVVMKEIQDANKMIMVLHLIHTINFQNYDEKITRRSELVFELKKIFDELGITKCLVLPPENYGKSQASAVPQPVN</sequence>
<reference evidence="1 2" key="1">
    <citation type="journal article" date="2023" name="Science">
        <title>Complex scaffold remodeling in plant triterpene biosynthesis.</title>
        <authorList>
            <person name="De La Pena R."/>
            <person name="Hodgson H."/>
            <person name="Liu J.C."/>
            <person name="Stephenson M.J."/>
            <person name="Martin A.C."/>
            <person name="Owen C."/>
            <person name="Harkess A."/>
            <person name="Leebens-Mack J."/>
            <person name="Jimenez L.E."/>
            <person name="Osbourn A."/>
            <person name="Sattely E.S."/>
        </authorList>
    </citation>
    <scope>NUCLEOTIDE SEQUENCE [LARGE SCALE GENOMIC DNA]</scope>
    <source>
        <strain evidence="2">cv. JPN11</strain>
        <tissue evidence="1">Leaf</tissue>
    </source>
</reference>
<comment type="caution">
    <text evidence="1">The sequence shown here is derived from an EMBL/GenBank/DDBJ whole genome shotgun (WGS) entry which is preliminary data.</text>
</comment>
<keyword evidence="2" id="KW-1185">Reference proteome</keyword>
<accession>A0ACC1YCP8</accession>
<proteinExistence type="predicted"/>